<evidence type="ECO:0000256" key="1">
    <source>
        <dbReference type="ARBA" id="ARBA00004167"/>
    </source>
</evidence>
<sequence>MSRKKRIHVETPRTDGGSVFGFIAVVILSLGALALQAGTSETKVARTVFLERQANVDSQGRAQAQDSEDMQSPASDILVGSTEPDAAPLCDIAACSDAYRSFRASDCTFQPYEGERRSCTR</sequence>
<evidence type="ECO:0000256" key="7">
    <source>
        <dbReference type="SAM" id="MobiDB-lite"/>
    </source>
</evidence>
<evidence type="ECO:0000256" key="5">
    <source>
        <dbReference type="ARBA" id="ARBA00022734"/>
    </source>
</evidence>
<dbReference type="OrthoDB" id="8457110at2"/>
<evidence type="ECO:0000256" key="6">
    <source>
        <dbReference type="ARBA" id="ARBA00025321"/>
    </source>
</evidence>
<comment type="subcellular location">
    <subcellularLocation>
        <location evidence="1">Membrane</location>
        <topology evidence="1">Single-pass membrane protein</topology>
    </subcellularLocation>
</comment>
<dbReference type="GO" id="GO:0030246">
    <property type="term" value="F:carbohydrate binding"/>
    <property type="evidence" value="ECO:0007669"/>
    <property type="project" value="UniProtKB-KW"/>
</dbReference>
<keyword evidence="4" id="KW-1003">Cell membrane</keyword>
<feature type="region of interest" description="Disordered" evidence="7">
    <location>
        <begin position="56"/>
        <end position="80"/>
    </location>
</feature>
<dbReference type="GO" id="GO:0016020">
    <property type="term" value="C:membrane"/>
    <property type="evidence" value="ECO:0007669"/>
    <property type="project" value="UniProtKB-SubCell"/>
</dbReference>
<comment type="function">
    <text evidence="6">Has immunoglobulin-binding and hemagglutination properties, and can bind to mannose. Essential for virulence. May be involved in LPS biosynthesis or polysaccharide transport.</text>
</comment>
<dbReference type="AlphaFoldDB" id="A0A1L3SMX4"/>
<dbReference type="Proteomes" id="UP000182840">
    <property type="component" value="Chromosome"/>
</dbReference>
<dbReference type="EMBL" id="CP018171">
    <property type="protein sequence ID" value="APH70753.1"/>
    <property type="molecule type" value="Genomic_DNA"/>
</dbReference>
<keyword evidence="5" id="KW-0430">Lectin</keyword>
<evidence type="ECO:0000313" key="8">
    <source>
        <dbReference type="EMBL" id="APH70753.1"/>
    </source>
</evidence>
<organism evidence="8 9">
    <name type="scientific">Aquibium oceanicum</name>
    <dbReference type="NCBI Taxonomy" id="1670800"/>
    <lineage>
        <taxon>Bacteria</taxon>
        <taxon>Pseudomonadati</taxon>
        <taxon>Pseudomonadota</taxon>
        <taxon>Alphaproteobacteria</taxon>
        <taxon>Hyphomicrobiales</taxon>
        <taxon>Phyllobacteriaceae</taxon>
        <taxon>Aquibium</taxon>
    </lineage>
</organism>
<keyword evidence="9" id="KW-1185">Reference proteome</keyword>
<name>A0A1L3SMX4_9HYPH</name>
<dbReference type="Pfam" id="PF07886">
    <property type="entry name" value="BA14K"/>
    <property type="match status" value="1"/>
</dbReference>
<comment type="similarity">
    <text evidence="2">Belongs to the BA14k family.</text>
</comment>
<dbReference type="KEGG" id="meso:BSQ44_04655"/>
<gene>
    <name evidence="8" type="ORF">BSQ44_04655</name>
</gene>
<reference evidence="9" key="1">
    <citation type="submission" date="2016-11" db="EMBL/GenBank/DDBJ databases">
        <title>Mesorhizobium oceanicum sp. nov., isolated from deep seawater in South China Sea.</title>
        <authorList>
            <person name="Fu G.-Y."/>
        </authorList>
    </citation>
    <scope>NUCLEOTIDE SEQUENCE [LARGE SCALE GENOMIC DNA]</scope>
    <source>
        <strain evidence="9">B7</strain>
    </source>
</reference>
<evidence type="ECO:0000256" key="4">
    <source>
        <dbReference type="ARBA" id="ARBA00022475"/>
    </source>
</evidence>
<protein>
    <recommendedName>
        <fullName evidence="3">Lectin-like protein BA14k</fullName>
    </recommendedName>
</protein>
<dbReference type="STRING" id="1670800.BSQ44_04655"/>
<proteinExistence type="inferred from homology"/>
<evidence type="ECO:0000256" key="3">
    <source>
        <dbReference type="ARBA" id="ARBA00020552"/>
    </source>
</evidence>
<keyword evidence="4" id="KW-0472">Membrane</keyword>
<accession>A0A1L3SMX4</accession>
<feature type="compositionally biased region" description="Polar residues" evidence="7">
    <location>
        <begin position="56"/>
        <end position="74"/>
    </location>
</feature>
<evidence type="ECO:0000256" key="2">
    <source>
        <dbReference type="ARBA" id="ARBA00010270"/>
    </source>
</evidence>
<evidence type="ECO:0000313" key="9">
    <source>
        <dbReference type="Proteomes" id="UP000182840"/>
    </source>
</evidence>
<dbReference type="InterPro" id="IPR012413">
    <property type="entry name" value="BA14K"/>
</dbReference>